<dbReference type="EMBL" id="LVLJ01003476">
    <property type="protein sequence ID" value="OAE21298.1"/>
    <property type="molecule type" value="Genomic_DNA"/>
</dbReference>
<dbReference type="CDD" id="cd21037">
    <property type="entry name" value="MLKL_NTD"/>
    <property type="match status" value="1"/>
</dbReference>
<dbReference type="InterPro" id="IPR059179">
    <property type="entry name" value="MLKL-like_MCAfunc"/>
</dbReference>
<dbReference type="SUPFAM" id="SSF57889">
    <property type="entry name" value="Cysteine-rich domain"/>
    <property type="match status" value="1"/>
</dbReference>
<dbReference type="GO" id="GO:0007166">
    <property type="term" value="P:cell surface receptor signaling pathway"/>
    <property type="evidence" value="ECO:0007669"/>
    <property type="project" value="InterPro"/>
</dbReference>
<dbReference type="Pfam" id="PF14299">
    <property type="entry name" value="PP2"/>
    <property type="match status" value="1"/>
</dbReference>
<dbReference type="InterPro" id="IPR036537">
    <property type="entry name" value="Adaptor_Cbl_N_dom_sf"/>
</dbReference>
<keyword evidence="1" id="KW-0479">Metal-binding</keyword>
<dbReference type="Gene3D" id="1.20.930.20">
    <property type="entry name" value="Adaptor protein Cbl, N-terminal domain"/>
    <property type="match status" value="1"/>
</dbReference>
<keyword evidence="2" id="KW-0677">Repeat</keyword>
<dbReference type="InterPro" id="IPR002219">
    <property type="entry name" value="PKC_DAG/PE"/>
</dbReference>
<reference evidence="5" key="2">
    <citation type="journal article" date="2019" name="Curr. Biol.">
        <title>Chromatin organization in early land plants reveals an ancestral association between H3K27me3, transposons, and constitutive heterochromatin.</title>
        <authorList>
            <person name="Montgomery S.A."/>
            <person name="Tanizawa Y."/>
            <person name="Galik B."/>
            <person name="Wang N."/>
            <person name="Ito T."/>
            <person name="Mochizuki T."/>
            <person name="Akimcheva S."/>
            <person name="Bowman J."/>
            <person name="Cognat V."/>
            <person name="Drouard L."/>
            <person name="Ekker H."/>
            <person name="Houng S."/>
            <person name="Kohchi T."/>
            <person name="Lin S."/>
            <person name="Liu L.D."/>
            <person name="Nakamura Y."/>
            <person name="Valeeva L.R."/>
            <person name="Shakirov E.V."/>
            <person name="Shippen D.E."/>
            <person name="Wei W."/>
            <person name="Yagura M."/>
            <person name="Yamaoka S."/>
            <person name="Yamato K.T."/>
            <person name="Liu C."/>
            <person name="Berger F."/>
        </authorList>
    </citation>
    <scope>NUCLEOTIDE SEQUENCE [LARGE SCALE GENOMIC DNA]</scope>
    <source>
        <strain evidence="5">Tak-1</strain>
    </source>
</reference>
<evidence type="ECO:0000313" key="7">
    <source>
        <dbReference type="Proteomes" id="UP000077202"/>
    </source>
</evidence>
<dbReference type="InterPro" id="IPR045766">
    <property type="entry name" value="MCAfunc"/>
</dbReference>
<organism evidence="6 7">
    <name type="scientific">Marchantia polymorpha subsp. ruderalis</name>
    <dbReference type="NCBI Taxonomy" id="1480154"/>
    <lineage>
        <taxon>Eukaryota</taxon>
        <taxon>Viridiplantae</taxon>
        <taxon>Streptophyta</taxon>
        <taxon>Embryophyta</taxon>
        <taxon>Marchantiophyta</taxon>
        <taxon>Marchantiopsida</taxon>
        <taxon>Marchantiidae</taxon>
        <taxon>Marchantiales</taxon>
        <taxon>Marchantiaceae</taxon>
        <taxon>Marchantia</taxon>
    </lineage>
</organism>
<evidence type="ECO:0000313" key="5">
    <source>
        <dbReference type="EMBL" id="BBN06655.1"/>
    </source>
</evidence>
<dbReference type="Proteomes" id="UP001162541">
    <property type="component" value="Chromosome 3"/>
</dbReference>
<gene>
    <name evidence="6" type="ORF">AXG93_868s1360</name>
    <name evidence="5" type="ORF">Mp_3g22930</name>
</gene>
<keyword evidence="7" id="KW-1185">Reference proteome</keyword>
<evidence type="ECO:0000313" key="6">
    <source>
        <dbReference type="EMBL" id="OAE21298.1"/>
    </source>
</evidence>
<evidence type="ECO:0000256" key="3">
    <source>
        <dbReference type="ARBA" id="ARBA00022833"/>
    </source>
</evidence>
<dbReference type="PROSITE" id="PS50081">
    <property type="entry name" value="ZF_DAG_PE_2"/>
    <property type="match status" value="1"/>
</dbReference>
<evidence type="ECO:0000256" key="1">
    <source>
        <dbReference type="ARBA" id="ARBA00022723"/>
    </source>
</evidence>
<keyword evidence="3" id="KW-0862">Zinc</keyword>
<dbReference type="Pfam" id="PF19584">
    <property type="entry name" value="MCAfunc"/>
    <property type="match status" value="1"/>
</dbReference>
<dbReference type="InterPro" id="IPR025886">
    <property type="entry name" value="PP2-like"/>
</dbReference>
<dbReference type="PANTHER" id="PTHR31960">
    <property type="entry name" value="F-BOX PROTEIN PP2-A15"/>
    <property type="match status" value="1"/>
</dbReference>
<dbReference type="EMBL" id="AP019868">
    <property type="protein sequence ID" value="BBN06655.1"/>
    <property type="molecule type" value="Genomic_DNA"/>
</dbReference>
<dbReference type="PANTHER" id="PTHR31960:SF2">
    <property type="entry name" value="F-BOX PROTEIN PP2-A15"/>
    <property type="match status" value="1"/>
</dbReference>
<evidence type="ECO:0000313" key="8">
    <source>
        <dbReference type="Proteomes" id="UP001162541"/>
    </source>
</evidence>
<name>A0A176VK07_MARPO</name>
<evidence type="ECO:0000259" key="4">
    <source>
        <dbReference type="PROSITE" id="PS50081"/>
    </source>
</evidence>
<dbReference type="Pfam" id="PF03107">
    <property type="entry name" value="C1_2"/>
    <property type="match status" value="1"/>
</dbReference>
<evidence type="ECO:0000256" key="2">
    <source>
        <dbReference type="ARBA" id="ARBA00022737"/>
    </source>
</evidence>
<dbReference type="Proteomes" id="UP000077202">
    <property type="component" value="Unassembled WGS sequence"/>
</dbReference>
<protein>
    <recommendedName>
        <fullName evidence="4">Phorbol-ester/DAG-type domain-containing protein</fullName>
    </recommendedName>
</protein>
<accession>A0A176VK07</accession>
<feature type="domain" description="Phorbol-ester/DAG-type" evidence="4">
    <location>
        <begin position="378"/>
        <end position="428"/>
    </location>
</feature>
<sequence>MELLSNANFSTLDTCKLINLIYATAHNARVHRQTCIEFASYLSIINNLLSSLHQSPHFLKHPPVQDALTMLHRTLVNAFLLAQNCERSSTLSSVFRNIPAQFKAFEMEIQKILSILNLPNLHLNWHITYNDTNTVYQAPPERTPATFLTQNQSFPAYGTRHRALPARSSSASPTSGQSLPTFQNIPARSLSITWGEDGRAWQWVSRRGSRFREVAYVAEVRWLEVEGHMSCKLMPGTYRVSWRLQMGSLNNAQPCGWESNPVLFRLFTGDHLQAECATFLDGSSGRTAKSIDCFVRKVADGWLEYDVGTFTSSNPEIPVDLTFSMHELKGSWKSGLFLDGVVIVQVSDLVEDTMVDAGLYSADLSIGLSRVVSFSRHPHDLELMKHPYRYTCNVCKCPESGVGYRCDKCDFDVHPHCAEESDSNFSDCNSCLEFSRADVLEMTKLRL</sequence>
<dbReference type="InterPro" id="IPR046349">
    <property type="entry name" value="C1-like_sf"/>
</dbReference>
<dbReference type="GO" id="GO:0046872">
    <property type="term" value="F:metal ion binding"/>
    <property type="evidence" value="ECO:0007669"/>
    <property type="project" value="UniProtKB-KW"/>
</dbReference>
<reference evidence="8" key="3">
    <citation type="journal article" date="2020" name="Curr. Biol.">
        <title>Chromatin organization in early land plants reveals an ancestral association between H3K27me3, transposons, and constitutive heterochromatin.</title>
        <authorList>
            <person name="Montgomery S.A."/>
            <person name="Tanizawa Y."/>
            <person name="Galik B."/>
            <person name="Wang N."/>
            <person name="Ito T."/>
            <person name="Mochizuki T."/>
            <person name="Akimcheva S."/>
            <person name="Bowman J.L."/>
            <person name="Cognat V."/>
            <person name="Marechal-Drouard L."/>
            <person name="Ekker H."/>
            <person name="Hong S.F."/>
            <person name="Kohchi T."/>
            <person name="Lin S.S."/>
            <person name="Liu L.D."/>
            <person name="Nakamura Y."/>
            <person name="Valeeva L.R."/>
            <person name="Shakirov E.V."/>
            <person name="Shippen D.E."/>
            <person name="Wei W.L."/>
            <person name="Yagura M."/>
            <person name="Yamaoka S."/>
            <person name="Yamato K.T."/>
            <person name="Liu C."/>
            <person name="Berger F."/>
        </authorList>
    </citation>
    <scope>NUCLEOTIDE SEQUENCE [LARGE SCALE GENOMIC DNA]</scope>
    <source>
        <strain evidence="8">Tak-1</strain>
    </source>
</reference>
<reference evidence="6 7" key="1">
    <citation type="submission" date="2016-03" db="EMBL/GenBank/DDBJ databases">
        <title>Mechanisms controlling the formation of the plant cell surface in tip-growing cells are functionally conserved among land plants.</title>
        <authorList>
            <person name="Honkanen S."/>
            <person name="Jones V.A."/>
            <person name="Morieri G."/>
            <person name="Champion C."/>
            <person name="Hetherington A.J."/>
            <person name="Kelly S."/>
            <person name="Saint-Marcoux D."/>
            <person name="Proust H."/>
            <person name="Prescott H."/>
            <person name="Dolan L."/>
        </authorList>
    </citation>
    <scope>NUCLEOTIDE SEQUENCE [LARGE SCALE GENOMIC DNA]</scope>
    <source>
        <strain evidence="7">cv. Tak-1 and cv. Tak-2</strain>
        <tissue evidence="6">Whole gametophyte</tissue>
    </source>
</reference>
<dbReference type="InterPro" id="IPR004146">
    <property type="entry name" value="DC1"/>
</dbReference>
<dbReference type="AlphaFoldDB" id="A0A176VK07"/>
<proteinExistence type="predicted"/>